<feature type="transmembrane region" description="Helical" evidence="1">
    <location>
        <begin position="71"/>
        <end position="94"/>
    </location>
</feature>
<accession>A0A6A4HW84</accession>
<feature type="transmembrane region" description="Helical" evidence="1">
    <location>
        <begin position="37"/>
        <end position="59"/>
    </location>
</feature>
<dbReference type="AlphaFoldDB" id="A0A6A4HW84"/>
<proteinExistence type="predicted"/>
<keyword evidence="1" id="KW-1133">Transmembrane helix</keyword>
<evidence type="ECO:0008006" key="4">
    <source>
        <dbReference type="Google" id="ProtNLM"/>
    </source>
</evidence>
<dbReference type="SUPFAM" id="SSF81321">
    <property type="entry name" value="Family A G protein-coupled receptor-like"/>
    <property type="match status" value="1"/>
</dbReference>
<reference evidence="2" key="1">
    <citation type="journal article" date="2019" name="Environ. Microbiol.">
        <title>Fungal ecological strategies reflected in gene transcription - a case study of two litter decomposers.</title>
        <authorList>
            <person name="Barbi F."/>
            <person name="Kohler A."/>
            <person name="Barry K."/>
            <person name="Baskaran P."/>
            <person name="Daum C."/>
            <person name="Fauchery L."/>
            <person name="Ihrmark K."/>
            <person name="Kuo A."/>
            <person name="LaButti K."/>
            <person name="Lipzen A."/>
            <person name="Morin E."/>
            <person name="Grigoriev I.V."/>
            <person name="Henrissat B."/>
            <person name="Lindahl B."/>
            <person name="Martin F."/>
        </authorList>
    </citation>
    <scope>NUCLEOTIDE SEQUENCE</scope>
    <source>
        <strain evidence="2">JB14</strain>
    </source>
</reference>
<name>A0A6A4HW84_9AGAR</name>
<feature type="transmembrane region" description="Helical" evidence="1">
    <location>
        <begin position="114"/>
        <end position="135"/>
    </location>
</feature>
<feature type="transmembrane region" description="Helical" evidence="1">
    <location>
        <begin position="276"/>
        <end position="295"/>
    </location>
</feature>
<dbReference type="EMBL" id="ML769424">
    <property type="protein sequence ID" value="KAE9403542.1"/>
    <property type="molecule type" value="Genomic_DNA"/>
</dbReference>
<keyword evidence="1" id="KW-0812">Transmembrane</keyword>
<organism evidence="2 3">
    <name type="scientific">Gymnopus androsaceus JB14</name>
    <dbReference type="NCBI Taxonomy" id="1447944"/>
    <lineage>
        <taxon>Eukaryota</taxon>
        <taxon>Fungi</taxon>
        <taxon>Dikarya</taxon>
        <taxon>Basidiomycota</taxon>
        <taxon>Agaricomycotina</taxon>
        <taxon>Agaricomycetes</taxon>
        <taxon>Agaricomycetidae</taxon>
        <taxon>Agaricales</taxon>
        <taxon>Marasmiineae</taxon>
        <taxon>Omphalotaceae</taxon>
        <taxon>Gymnopus</taxon>
    </lineage>
</organism>
<feature type="transmembrane region" description="Helical" evidence="1">
    <location>
        <begin position="155"/>
        <end position="177"/>
    </location>
</feature>
<dbReference type="Proteomes" id="UP000799118">
    <property type="component" value="Unassembled WGS sequence"/>
</dbReference>
<evidence type="ECO:0000256" key="1">
    <source>
        <dbReference type="SAM" id="Phobius"/>
    </source>
</evidence>
<sequence>MGNRVLRTMDTIPVPNSSREILLTNVDPDTSQHQASLIVFFLVLQFIGLFGGIIIILTARFYSPIQRHATWYNFMLSWVISSISYTLLLFGGQIDLSGDSKGVPFGLCVLQSSVIYAAPPLSAAAVLGMVAQIWFSVHLTLFKKPFKSQKLLTKLLLILPYVLFVAISAEALAFGLAQPDSVRVAGSGMYCNSGLAIPGRISAGIVAVVLFPAVIIEIFLVVSLRKHWDVFKSPGSNPSRTNGMLHTIIRVFLFSIFGIFALILSVFFFFTIHHGAALNIVISIIPVVAVCIFGSQKDLVDAWMFWKWDWVKKRRLTHSRTVSESDSTLGSPISLYDEKDLPPLPA</sequence>
<evidence type="ECO:0000313" key="3">
    <source>
        <dbReference type="Proteomes" id="UP000799118"/>
    </source>
</evidence>
<gene>
    <name evidence="2" type="ORF">BT96DRAFT_486094</name>
</gene>
<protein>
    <recommendedName>
        <fullName evidence="4">G-protein coupled receptors family 1 profile domain-containing protein</fullName>
    </recommendedName>
</protein>
<evidence type="ECO:0000313" key="2">
    <source>
        <dbReference type="EMBL" id="KAE9403542.1"/>
    </source>
</evidence>
<feature type="transmembrane region" description="Helical" evidence="1">
    <location>
        <begin position="197"/>
        <end position="222"/>
    </location>
</feature>
<keyword evidence="3" id="KW-1185">Reference proteome</keyword>
<feature type="transmembrane region" description="Helical" evidence="1">
    <location>
        <begin position="243"/>
        <end position="270"/>
    </location>
</feature>
<dbReference type="OrthoDB" id="3259067at2759"/>
<keyword evidence="1" id="KW-0472">Membrane</keyword>